<dbReference type="SMART" id="SM00028">
    <property type="entry name" value="TPR"/>
    <property type="match status" value="10"/>
</dbReference>
<dbReference type="CDD" id="cd14014">
    <property type="entry name" value="STKc_PknB_like"/>
    <property type="match status" value="1"/>
</dbReference>
<evidence type="ECO:0000313" key="8">
    <source>
        <dbReference type="EMBL" id="KKN46981.1"/>
    </source>
</evidence>
<proteinExistence type="predicted"/>
<organism evidence="8">
    <name type="scientific">marine sediment metagenome</name>
    <dbReference type="NCBI Taxonomy" id="412755"/>
    <lineage>
        <taxon>unclassified sequences</taxon>
        <taxon>metagenomes</taxon>
        <taxon>ecological metagenomes</taxon>
    </lineage>
</organism>
<dbReference type="PROSITE" id="PS50005">
    <property type="entry name" value="TPR"/>
    <property type="match status" value="1"/>
</dbReference>
<comment type="caution">
    <text evidence="8">The sequence shown here is derived from an EMBL/GenBank/DDBJ whole genome shotgun (WGS) entry which is preliminary data.</text>
</comment>
<name>A0A0F9TDB4_9ZZZZ</name>
<dbReference type="InterPro" id="IPR019734">
    <property type="entry name" value="TPR_rpt"/>
</dbReference>
<dbReference type="GO" id="GO:0004674">
    <property type="term" value="F:protein serine/threonine kinase activity"/>
    <property type="evidence" value="ECO:0007669"/>
    <property type="project" value="UniProtKB-KW"/>
</dbReference>
<keyword evidence="3" id="KW-0547">Nucleotide-binding</keyword>
<dbReference type="InterPro" id="IPR008271">
    <property type="entry name" value="Ser/Thr_kinase_AS"/>
</dbReference>
<dbReference type="PANTHER" id="PTHR43289:SF6">
    <property type="entry name" value="SERINE_THREONINE-PROTEIN KINASE NEKL-3"/>
    <property type="match status" value="1"/>
</dbReference>
<keyword evidence="6" id="KW-0812">Transmembrane</keyword>
<keyword evidence="4" id="KW-0418">Kinase</keyword>
<evidence type="ECO:0000259" key="7">
    <source>
        <dbReference type="PROSITE" id="PS50011"/>
    </source>
</evidence>
<dbReference type="PROSITE" id="PS50011">
    <property type="entry name" value="PROTEIN_KINASE_DOM"/>
    <property type="match status" value="1"/>
</dbReference>
<dbReference type="Gene3D" id="1.10.510.10">
    <property type="entry name" value="Transferase(Phosphotransferase) domain 1"/>
    <property type="match status" value="1"/>
</dbReference>
<feature type="transmembrane region" description="Helical" evidence="6">
    <location>
        <begin position="296"/>
        <end position="316"/>
    </location>
</feature>
<dbReference type="FunFam" id="1.10.510.10:FF:000021">
    <property type="entry name" value="Serine/threonine protein kinase"/>
    <property type="match status" value="1"/>
</dbReference>
<dbReference type="AlphaFoldDB" id="A0A0F9TDB4"/>
<keyword evidence="1" id="KW-0723">Serine/threonine-protein kinase</keyword>
<dbReference type="SUPFAM" id="SSF48452">
    <property type="entry name" value="TPR-like"/>
    <property type="match status" value="2"/>
</dbReference>
<dbReference type="Pfam" id="PF13432">
    <property type="entry name" value="TPR_16"/>
    <property type="match status" value="2"/>
</dbReference>
<keyword evidence="6" id="KW-0472">Membrane</keyword>
<sequence length="933" mass="103046">MAKPGDKVKHYEILKQIGKGGMGEVYLAQDTALDRKVAIKFLPEKMQKDTTARMRLLREAKSAASLDHPFICKIYETGEIDHKAYIVMEYIEGMDLRDKLDEGLLPLRDSLQMSLEIAEALDAAHEKGIIHRDLKPANIMLTPQGHVKVMDFGLAKQILPKGEEAVTKTLTQASLTEQGAIVGTLAYMSPEQAKGETVDARSDIFSLGILIYEMMSGIHPFSKPSAIETLSSILKDSTPAVSVKPRAVNPMLSPILRKAMAKEPGSRYQKVAELAVDIRKLLRETVGGPRLLFRGWHLAVATFLVIAMLATGAWFFTRRGGMSSQEPGSETISVLVANFQNQTGDAIFDGILEKSLDISLADASFITVHNRQEALRLATELDPLAGDTLSKDVAQLVSRRAGINVVVGGSIEQSDKGYTIKVWALDTVKSESVYEDSTTIGTKSEILKVADRFSAKLKSNLGDISADSVDALTKETFTTTSLEAMKAYALAQELDDQGKSEEALNEYLRAIDHDPNFGRAYSGAANILLNGGRYEEGETYFQEALKRIDQMTDREKHRDLGLWALYKRDYKKAIDEYSALLKQYPGDYVIHANLAIAYFYARNMPKAVEEGRLDVKYNPHGVHAHNNLSWYALGAGDLETAEKESRKAMELEPGFEKAYITLALTLLAKDQFAQAAETYLKLQSLGSYGITLAATGLADLAIYEGRLAEAVEILEEGIPFDLENKQGYDAAEKCIMLAHDYLLQEKKELASKAADRAVGIRDDAEIVFSAALVYLNAGQDDKARSLQAELFKKPQPEPRVYAKLIGGEMSRARGDIGNAVNLFHEAKDSLDTWIGHYFLGLAYLDAEDYSAAYSEFEICLKRGGEAASVFQNDIPSYRYLSPVYYYLGRAQEGLGSEAASDSYNKFLKIKEKDDGSDPMVKDARRRLGSLGFT</sequence>
<dbReference type="InterPro" id="IPR011009">
    <property type="entry name" value="Kinase-like_dom_sf"/>
</dbReference>
<dbReference type="InterPro" id="IPR000719">
    <property type="entry name" value="Prot_kinase_dom"/>
</dbReference>
<evidence type="ECO:0000256" key="3">
    <source>
        <dbReference type="ARBA" id="ARBA00022741"/>
    </source>
</evidence>
<keyword evidence="6" id="KW-1133">Transmembrane helix</keyword>
<gene>
    <name evidence="8" type="ORF">LCGC14_0667500</name>
</gene>
<evidence type="ECO:0000256" key="1">
    <source>
        <dbReference type="ARBA" id="ARBA00022527"/>
    </source>
</evidence>
<dbReference type="Pfam" id="PF00069">
    <property type="entry name" value="Pkinase"/>
    <property type="match status" value="1"/>
</dbReference>
<keyword evidence="2" id="KW-0808">Transferase</keyword>
<feature type="domain" description="Protein kinase" evidence="7">
    <location>
        <begin position="11"/>
        <end position="282"/>
    </location>
</feature>
<evidence type="ECO:0000256" key="6">
    <source>
        <dbReference type="SAM" id="Phobius"/>
    </source>
</evidence>
<dbReference type="InterPro" id="IPR017441">
    <property type="entry name" value="Protein_kinase_ATP_BS"/>
</dbReference>
<evidence type="ECO:0000256" key="4">
    <source>
        <dbReference type="ARBA" id="ARBA00022777"/>
    </source>
</evidence>
<protein>
    <recommendedName>
        <fullName evidence="7">Protein kinase domain-containing protein</fullName>
    </recommendedName>
</protein>
<dbReference type="PANTHER" id="PTHR43289">
    <property type="entry name" value="MITOGEN-ACTIVATED PROTEIN KINASE KINASE KINASE 20-RELATED"/>
    <property type="match status" value="1"/>
</dbReference>
<dbReference type="GO" id="GO:0005524">
    <property type="term" value="F:ATP binding"/>
    <property type="evidence" value="ECO:0007669"/>
    <property type="project" value="UniProtKB-KW"/>
</dbReference>
<dbReference type="Gene3D" id="3.30.200.20">
    <property type="entry name" value="Phosphorylase Kinase, domain 1"/>
    <property type="match status" value="1"/>
</dbReference>
<dbReference type="PROSITE" id="PS00108">
    <property type="entry name" value="PROTEIN_KINASE_ST"/>
    <property type="match status" value="1"/>
</dbReference>
<dbReference type="InterPro" id="IPR011990">
    <property type="entry name" value="TPR-like_helical_dom_sf"/>
</dbReference>
<evidence type="ECO:0000256" key="2">
    <source>
        <dbReference type="ARBA" id="ARBA00022679"/>
    </source>
</evidence>
<dbReference type="SMART" id="SM00220">
    <property type="entry name" value="S_TKc"/>
    <property type="match status" value="1"/>
</dbReference>
<reference evidence="8" key="1">
    <citation type="journal article" date="2015" name="Nature">
        <title>Complex archaea that bridge the gap between prokaryotes and eukaryotes.</title>
        <authorList>
            <person name="Spang A."/>
            <person name="Saw J.H."/>
            <person name="Jorgensen S.L."/>
            <person name="Zaremba-Niedzwiedzka K."/>
            <person name="Martijn J."/>
            <person name="Lind A.E."/>
            <person name="van Eijk R."/>
            <person name="Schleper C."/>
            <person name="Guy L."/>
            <person name="Ettema T.J."/>
        </authorList>
    </citation>
    <scope>NUCLEOTIDE SEQUENCE</scope>
</reference>
<keyword evidence="5" id="KW-0067">ATP-binding</keyword>
<dbReference type="PROSITE" id="PS00107">
    <property type="entry name" value="PROTEIN_KINASE_ATP"/>
    <property type="match status" value="1"/>
</dbReference>
<dbReference type="Gene3D" id="1.25.40.10">
    <property type="entry name" value="Tetratricopeptide repeat domain"/>
    <property type="match status" value="4"/>
</dbReference>
<dbReference type="EMBL" id="LAZR01001301">
    <property type="protein sequence ID" value="KKN46981.1"/>
    <property type="molecule type" value="Genomic_DNA"/>
</dbReference>
<evidence type="ECO:0000256" key="5">
    <source>
        <dbReference type="ARBA" id="ARBA00022840"/>
    </source>
</evidence>
<accession>A0A0F9TDB4</accession>
<dbReference type="SUPFAM" id="SSF56112">
    <property type="entry name" value="Protein kinase-like (PK-like)"/>
    <property type="match status" value="1"/>
</dbReference>